<reference evidence="2 3" key="1">
    <citation type="submission" date="2018-08" db="EMBL/GenBank/DDBJ databases">
        <title>Draft genome sequence of the cyanotroph, Pseudomonas monteilii BCN3.</title>
        <authorList>
            <person name="Jones L.B."/>
            <person name="Kunz D.A."/>
        </authorList>
    </citation>
    <scope>NUCLEOTIDE SEQUENCE [LARGE SCALE GENOMIC DNA]</scope>
    <source>
        <strain evidence="2 3">BCN3</strain>
    </source>
</reference>
<evidence type="ECO:0000259" key="1">
    <source>
        <dbReference type="PROSITE" id="PS50995"/>
    </source>
</evidence>
<dbReference type="Pfam" id="PF01047">
    <property type="entry name" value="MarR"/>
    <property type="match status" value="1"/>
</dbReference>
<dbReference type="InterPro" id="IPR036390">
    <property type="entry name" value="WH_DNA-bd_sf"/>
</dbReference>
<dbReference type="EMBL" id="QWLL01000064">
    <property type="protein sequence ID" value="RII74322.1"/>
    <property type="molecule type" value="Genomic_DNA"/>
</dbReference>
<dbReference type="GO" id="GO:0003700">
    <property type="term" value="F:DNA-binding transcription factor activity"/>
    <property type="evidence" value="ECO:0007669"/>
    <property type="project" value="InterPro"/>
</dbReference>
<comment type="caution">
    <text evidence="2">The sequence shown here is derived from an EMBL/GenBank/DDBJ whole genome shotgun (WGS) entry which is preliminary data.</text>
</comment>
<protein>
    <submittedName>
        <fullName evidence="2">MarR family transcriptional regulator</fullName>
    </submittedName>
</protein>
<dbReference type="SUPFAM" id="SSF46785">
    <property type="entry name" value="Winged helix' DNA-binding domain"/>
    <property type="match status" value="1"/>
</dbReference>
<dbReference type="SMART" id="SM00347">
    <property type="entry name" value="HTH_MARR"/>
    <property type="match status" value="1"/>
</dbReference>
<dbReference type="InterPro" id="IPR036388">
    <property type="entry name" value="WH-like_DNA-bd_sf"/>
</dbReference>
<sequence>MKKNATVAKADLDQSTDMRDLFSVQLQRLAGLSSRIAALVIPQHFSITVLEWRTIAILDYLGEAPLVRVAKHAGVLKSQMSRLVTSLSKRELIERQPNPEDGRSALLCLSPSGKDLVRRVLDDSQARNEAMLNGLSNEEREQLKALMDRIYANSLSYFGELKRHIPYDQPEDEDIED</sequence>
<dbReference type="PANTHER" id="PTHR33164:SF43">
    <property type="entry name" value="HTH-TYPE TRANSCRIPTIONAL REPRESSOR YETL"/>
    <property type="match status" value="1"/>
</dbReference>
<evidence type="ECO:0000313" key="3">
    <source>
        <dbReference type="Proteomes" id="UP000265875"/>
    </source>
</evidence>
<dbReference type="PROSITE" id="PS50995">
    <property type="entry name" value="HTH_MARR_2"/>
    <property type="match status" value="1"/>
</dbReference>
<accession>A0A399LY48</accession>
<feature type="domain" description="HTH marR-type" evidence="1">
    <location>
        <begin position="18"/>
        <end position="152"/>
    </location>
</feature>
<dbReference type="PANTHER" id="PTHR33164">
    <property type="entry name" value="TRANSCRIPTIONAL REGULATOR, MARR FAMILY"/>
    <property type="match status" value="1"/>
</dbReference>
<dbReference type="AlphaFoldDB" id="A0A399LY48"/>
<dbReference type="Proteomes" id="UP000265875">
    <property type="component" value="Unassembled WGS sequence"/>
</dbReference>
<gene>
    <name evidence="2" type="ORF">D0894_27095</name>
</gene>
<proteinExistence type="predicted"/>
<evidence type="ECO:0000313" key="2">
    <source>
        <dbReference type="EMBL" id="RII74322.1"/>
    </source>
</evidence>
<organism evidence="2 3">
    <name type="scientific">Pseudomonas monteilii</name>
    <dbReference type="NCBI Taxonomy" id="76759"/>
    <lineage>
        <taxon>Bacteria</taxon>
        <taxon>Pseudomonadati</taxon>
        <taxon>Pseudomonadota</taxon>
        <taxon>Gammaproteobacteria</taxon>
        <taxon>Pseudomonadales</taxon>
        <taxon>Pseudomonadaceae</taxon>
        <taxon>Pseudomonas</taxon>
    </lineage>
</organism>
<dbReference type="InterPro" id="IPR000835">
    <property type="entry name" value="HTH_MarR-typ"/>
</dbReference>
<dbReference type="RefSeq" id="WP_119371918.1">
    <property type="nucleotide sequence ID" value="NZ_QWLL01000064.1"/>
</dbReference>
<dbReference type="PRINTS" id="PR00598">
    <property type="entry name" value="HTHMARR"/>
</dbReference>
<dbReference type="GO" id="GO:0006950">
    <property type="term" value="P:response to stress"/>
    <property type="evidence" value="ECO:0007669"/>
    <property type="project" value="TreeGrafter"/>
</dbReference>
<dbReference type="Gene3D" id="1.10.10.10">
    <property type="entry name" value="Winged helix-like DNA-binding domain superfamily/Winged helix DNA-binding domain"/>
    <property type="match status" value="1"/>
</dbReference>
<name>A0A399LY48_9PSED</name>
<dbReference type="InterPro" id="IPR039422">
    <property type="entry name" value="MarR/SlyA-like"/>
</dbReference>